<dbReference type="PROSITE" id="PS50931">
    <property type="entry name" value="HTH_LYSR"/>
    <property type="match status" value="1"/>
</dbReference>
<dbReference type="InterPro" id="IPR036388">
    <property type="entry name" value="WH-like_DNA-bd_sf"/>
</dbReference>
<name>A0A318SQ29_9RHOB</name>
<proteinExistence type="inferred from homology"/>
<accession>A0A318SQ29</accession>
<organism evidence="6 7">
    <name type="scientific">Pseudoroseicyclus aestuarii</name>
    <dbReference type="NCBI Taxonomy" id="1795041"/>
    <lineage>
        <taxon>Bacteria</taxon>
        <taxon>Pseudomonadati</taxon>
        <taxon>Pseudomonadota</taxon>
        <taxon>Alphaproteobacteria</taxon>
        <taxon>Rhodobacterales</taxon>
        <taxon>Paracoccaceae</taxon>
        <taxon>Pseudoroseicyclus</taxon>
    </lineage>
</organism>
<dbReference type="PANTHER" id="PTHR30537:SF3">
    <property type="entry name" value="TRANSCRIPTIONAL REGULATORY PROTEIN"/>
    <property type="match status" value="1"/>
</dbReference>
<dbReference type="EMBL" id="QJTE01000003">
    <property type="protein sequence ID" value="PYE83971.1"/>
    <property type="molecule type" value="Genomic_DNA"/>
</dbReference>
<keyword evidence="3" id="KW-0238">DNA-binding</keyword>
<dbReference type="Proteomes" id="UP000248311">
    <property type="component" value="Unassembled WGS sequence"/>
</dbReference>
<evidence type="ECO:0000259" key="5">
    <source>
        <dbReference type="PROSITE" id="PS50931"/>
    </source>
</evidence>
<evidence type="ECO:0000313" key="7">
    <source>
        <dbReference type="Proteomes" id="UP000248311"/>
    </source>
</evidence>
<dbReference type="SUPFAM" id="SSF53850">
    <property type="entry name" value="Periplasmic binding protein-like II"/>
    <property type="match status" value="1"/>
</dbReference>
<dbReference type="PRINTS" id="PR00039">
    <property type="entry name" value="HTHLYSR"/>
</dbReference>
<reference evidence="6 7" key="1">
    <citation type="submission" date="2018-06" db="EMBL/GenBank/DDBJ databases">
        <title>Genomic Encyclopedia of Type Strains, Phase III (KMG-III): the genomes of soil and plant-associated and newly described type strains.</title>
        <authorList>
            <person name="Whitman W."/>
        </authorList>
    </citation>
    <scope>NUCLEOTIDE SEQUENCE [LARGE SCALE GENOMIC DNA]</scope>
    <source>
        <strain evidence="6 7">CECT 9025</strain>
    </source>
</reference>
<keyword evidence="4" id="KW-0804">Transcription</keyword>
<evidence type="ECO:0000256" key="2">
    <source>
        <dbReference type="ARBA" id="ARBA00023015"/>
    </source>
</evidence>
<dbReference type="Gene3D" id="1.10.10.10">
    <property type="entry name" value="Winged helix-like DNA-binding domain superfamily/Winged helix DNA-binding domain"/>
    <property type="match status" value="1"/>
</dbReference>
<feature type="domain" description="HTH lysR-type" evidence="5">
    <location>
        <begin position="3"/>
        <end position="60"/>
    </location>
</feature>
<dbReference type="AlphaFoldDB" id="A0A318SQ29"/>
<evidence type="ECO:0000256" key="4">
    <source>
        <dbReference type="ARBA" id="ARBA00023163"/>
    </source>
</evidence>
<dbReference type="InterPro" id="IPR005119">
    <property type="entry name" value="LysR_subst-bd"/>
</dbReference>
<gene>
    <name evidence="6" type="ORF">DFP88_103333</name>
</gene>
<dbReference type="InterPro" id="IPR036390">
    <property type="entry name" value="WH_DNA-bd_sf"/>
</dbReference>
<comment type="similarity">
    <text evidence="1">Belongs to the LysR transcriptional regulatory family.</text>
</comment>
<dbReference type="GO" id="GO:0043565">
    <property type="term" value="F:sequence-specific DNA binding"/>
    <property type="evidence" value="ECO:0007669"/>
    <property type="project" value="TreeGrafter"/>
</dbReference>
<sequence>MPPSWDDQQAFLAVLEEGSLSAAARRLGVTQPTMRSRIAALEARLGVTLFTRSSQGLLPTPQARALEAPARAMAHASDAFLRTAASPPGLVAGRVRLSVADFVGVEVLPAMLPPLLARHPGLRLELALSNRQANLTEQEADLAVRMHPPAQDTLVTRRIGEIPIGLFGHRDYLAARGRPQRLEDLAQHSLIGPDRSAADLALAEQLLGPRAAEMITLRVDNHPAQLAMARAGLGLVFAQRPVGRADPRLIEVLEGAVTLALPVWVVAHRDLRALPRVGAVFDHLVAALTRYVRTGRAGPEDPARQGSRD</sequence>
<evidence type="ECO:0000313" key="6">
    <source>
        <dbReference type="EMBL" id="PYE83971.1"/>
    </source>
</evidence>
<dbReference type="InterPro" id="IPR058163">
    <property type="entry name" value="LysR-type_TF_proteobact-type"/>
</dbReference>
<dbReference type="GO" id="GO:0003700">
    <property type="term" value="F:DNA-binding transcription factor activity"/>
    <property type="evidence" value="ECO:0007669"/>
    <property type="project" value="InterPro"/>
</dbReference>
<keyword evidence="7" id="KW-1185">Reference proteome</keyword>
<evidence type="ECO:0000256" key="1">
    <source>
        <dbReference type="ARBA" id="ARBA00009437"/>
    </source>
</evidence>
<comment type="caution">
    <text evidence="6">The sequence shown here is derived from an EMBL/GenBank/DDBJ whole genome shotgun (WGS) entry which is preliminary data.</text>
</comment>
<dbReference type="GO" id="GO:0006351">
    <property type="term" value="P:DNA-templated transcription"/>
    <property type="evidence" value="ECO:0007669"/>
    <property type="project" value="TreeGrafter"/>
</dbReference>
<protein>
    <submittedName>
        <fullName evidence="6">LysR family transcriptional regulator</fullName>
    </submittedName>
</protein>
<dbReference type="Pfam" id="PF00126">
    <property type="entry name" value="HTH_1"/>
    <property type="match status" value="1"/>
</dbReference>
<evidence type="ECO:0000256" key="3">
    <source>
        <dbReference type="ARBA" id="ARBA00023125"/>
    </source>
</evidence>
<dbReference type="InterPro" id="IPR000847">
    <property type="entry name" value="LysR_HTH_N"/>
</dbReference>
<dbReference type="PANTHER" id="PTHR30537">
    <property type="entry name" value="HTH-TYPE TRANSCRIPTIONAL REGULATOR"/>
    <property type="match status" value="1"/>
</dbReference>
<keyword evidence="2" id="KW-0805">Transcription regulation</keyword>
<dbReference type="Gene3D" id="3.40.190.290">
    <property type="match status" value="1"/>
</dbReference>
<dbReference type="SUPFAM" id="SSF46785">
    <property type="entry name" value="Winged helix' DNA-binding domain"/>
    <property type="match status" value="1"/>
</dbReference>
<dbReference type="Pfam" id="PF03466">
    <property type="entry name" value="LysR_substrate"/>
    <property type="match status" value="1"/>
</dbReference>